<evidence type="ECO:0000256" key="4">
    <source>
        <dbReference type="ARBA" id="ARBA00023157"/>
    </source>
</evidence>
<feature type="chain" id="PRO_5002260761" evidence="5">
    <location>
        <begin position="28"/>
        <end position="82"/>
    </location>
</feature>
<dbReference type="HOGENOM" id="CLU_2561921_0_0_1"/>
<dbReference type="InterPro" id="IPR008801">
    <property type="entry name" value="RALF"/>
</dbReference>
<dbReference type="PaxDb" id="65489-OBART01G03930.1"/>
<feature type="signal peptide" evidence="5">
    <location>
        <begin position="1"/>
        <end position="27"/>
    </location>
</feature>
<dbReference type="AlphaFoldDB" id="A0A0D3EJV5"/>
<reference evidence="6" key="2">
    <citation type="submission" date="2015-03" db="UniProtKB">
        <authorList>
            <consortium name="EnsemblPlants"/>
        </authorList>
    </citation>
    <scope>IDENTIFICATION</scope>
</reference>
<evidence type="ECO:0000256" key="2">
    <source>
        <dbReference type="ARBA" id="ARBA00022702"/>
    </source>
</evidence>
<dbReference type="Pfam" id="PF05498">
    <property type="entry name" value="RALF"/>
    <property type="match status" value="1"/>
</dbReference>
<evidence type="ECO:0000313" key="7">
    <source>
        <dbReference type="Proteomes" id="UP000026960"/>
    </source>
</evidence>
<comment type="similarity">
    <text evidence="1">Belongs to the plant rapid alkalinization factor (RALF) family.</text>
</comment>
<evidence type="ECO:0000256" key="1">
    <source>
        <dbReference type="ARBA" id="ARBA00009178"/>
    </source>
</evidence>
<keyword evidence="2" id="KW-0372">Hormone</keyword>
<name>A0A0D3EJV5_9ORYZ</name>
<dbReference type="Gramene" id="OBART01G03930.1">
    <property type="protein sequence ID" value="OBART01G03930.1"/>
    <property type="gene ID" value="OBART01G03930"/>
</dbReference>
<keyword evidence="4" id="KW-1015">Disulfide bond</keyword>
<keyword evidence="7" id="KW-1185">Reference proteome</keyword>
<dbReference type="EnsemblPlants" id="OBART01G03930.1">
    <property type="protein sequence ID" value="OBART01G03930.1"/>
    <property type="gene ID" value="OBART01G03930"/>
</dbReference>
<protein>
    <submittedName>
        <fullName evidence="6">Uncharacterized protein</fullName>
    </submittedName>
</protein>
<reference evidence="6" key="1">
    <citation type="journal article" date="2009" name="Rice">
        <title>De Novo Next Generation Sequencing of Plant Genomes.</title>
        <authorList>
            <person name="Rounsley S."/>
            <person name="Marri P.R."/>
            <person name="Yu Y."/>
            <person name="He R."/>
            <person name="Sisneros N."/>
            <person name="Goicoechea J.L."/>
            <person name="Lee S.J."/>
            <person name="Angelova A."/>
            <person name="Kudrna D."/>
            <person name="Luo M."/>
            <person name="Affourtit J."/>
            <person name="Desany B."/>
            <person name="Knight J."/>
            <person name="Niazi F."/>
            <person name="Egholm M."/>
            <person name="Wing R.A."/>
        </authorList>
    </citation>
    <scope>NUCLEOTIDE SEQUENCE [LARGE SCALE GENOMIC DNA]</scope>
    <source>
        <strain evidence="6">cv. IRGC 105608</strain>
    </source>
</reference>
<evidence type="ECO:0000256" key="3">
    <source>
        <dbReference type="ARBA" id="ARBA00022729"/>
    </source>
</evidence>
<dbReference type="Proteomes" id="UP000026960">
    <property type="component" value="Chromosome 1"/>
</dbReference>
<organism evidence="6">
    <name type="scientific">Oryza barthii</name>
    <dbReference type="NCBI Taxonomy" id="65489"/>
    <lineage>
        <taxon>Eukaryota</taxon>
        <taxon>Viridiplantae</taxon>
        <taxon>Streptophyta</taxon>
        <taxon>Embryophyta</taxon>
        <taxon>Tracheophyta</taxon>
        <taxon>Spermatophyta</taxon>
        <taxon>Magnoliopsida</taxon>
        <taxon>Liliopsida</taxon>
        <taxon>Poales</taxon>
        <taxon>Poaceae</taxon>
        <taxon>BOP clade</taxon>
        <taxon>Oryzoideae</taxon>
        <taxon>Oryzeae</taxon>
        <taxon>Oryzinae</taxon>
        <taxon>Oryza</taxon>
    </lineage>
</organism>
<evidence type="ECO:0000313" key="6">
    <source>
        <dbReference type="EnsemblPlants" id="OBART01G03930.1"/>
    </source>
</evidence>
<proteinExistence type="inferred from homology"/>
<accession>A0A0D3EJV5</accession>
<dbReference type="GO" id="GO:0005179">
    <property type="term" value="F:hormone activity"/>
    <property type="evidence" value="ECO:0007669"/>
    <property type="project" value="UniProtKB-KW"/>
</dbReference>
<evidence type="ECO:0000256" key="5">
    <source>
        <dbReference type="SAM" id="SignalP"/>
    </source>
</evidence>
<sequence>MGKAASMRVALVSVVLVGLILVSTAHAARPEKLPAVVSPSIAPAVAEVVDAAINAVDLLGVSKMQEANPYTRGCSRINRCRG</sequence>
<keyword evidence="3 5" id="KW-0732">Signal</keyword>